<proteinExistence type="predicted"/>
<dbReference type="Proteomes" id="UP001500751">
    <property type="component" value="Unassembled WGS sequence"/>
</dbReference>
<name>A0ABP5G1L1_9ACTN</name>
<organism evidence="2 3">
    <name type="scientific">Catenulispora yoronensis</name>
    <dbReference type="NCBI Taxonomy" id="450799"/>
    <lineage>
        <taxon>Bacteria</taxon>
        <taxon>Bacillati</taxon>
        <taxon>Actinomycetota</taxon>
        <taxon>Actinomycetes</taxon>
        <taxon>Catenulisporales</taxon>
        <taxon>Catenulisporaceae</taxon>
        <taxon>Catenulispora</taxon>
    </lineage>
</organism>
<reference evidence="3" key="1">
    <citation type="journal article" date="2019" name="Int. J. Syst. Evol. Microbiol.">
        <title>The Global Catalogue of Microorganisms (GCM) 10K type strain sequencing project: providing services to taxonomists for standard genome sequencing and annotation.</title>
        <authorList>
            <consortium name="The Broad Institute Genomics Platform"/>
            <consortium name="The Broad Institute Genome Sequencing Center for Infectious Disease"/>
            <person name="Wu L."/>
            <person name="Ma J."/>
        </authorList>
    </citation>
    <scope>NUCLEOTIDE SEQUENCE [LARGE SCALE GENOMIC DNA]</scope>
    <source>
        <strain evidence="3">JCM 16014</strain>
    </source>
</reference>
<accession>A0ABP5G1L1</accession>
<feature type="compositionally biased region" description="Low complexity" evidence="1">
    <location>
        <begin position="151"/>
        <end position="165"/>
    </location>
</feature>
<feature type="compositionally biased region" description="Low complexity" evidence="1">
    <location>
        <begin position="134"/>
        <end position="143"/>
    </location>
</feature>
<protein>
    <submittedName>
        <fullName evidence="2">Uncharacterized protein</fullName>
    </submittedName>
</protein>
<evidence type="ECO:0000313" key="2">
    <source>
        <dbReference type="EMBL" id="GAA2037207.1"/>
    </source>
</evidence>
<sequence>MICLIRDYGAVTVITAETSPAPAAPPTAAAPPAPVRAALAAAIDVQAYRMDQLSAAIVRATAQVAWSGRAAERFRARAAERSRECLQLAVALRASADRVQVAAMGPAPDRGPAHLGSDLRHYPAAQGGQGQGGQVSQVSHVSQGGQGGQLGQVSQGGQVGQLGQVGRRGPAR</sequence>
<gene>
    <name evidence="2" type="ORF">GCM10009839_43010</name>
</gene>
<keyword evidence="3" id="KW-1185">Reference proteome</keyword>
<evidence type="ECO:0000256" key="1">
    <source>
        <dbReference type="SAM" id="MobiDB-lite"/>
    </source>
</evidence>
<comment type="caution">
    <text evidence="2">The sequence shown here is derived from an EMBL/GenBank/DDBJ whole genome shotgun (WGS) entry which is preliminary data.</text>
</comment>
<dbReference type="EMBL" id="BAAAQN010000024">
    <property type="protein sequence ID" value="GAA2037207.1"/>
    <property type="molecule type" value="Genomic_DNA"/>
</dbReference>
<evidence type="ECO:0000313" key="3">
    <source>
        <dbReference type="Proteomes" id="UP001500751"/>
    </source>
</evidence>
<feature type="region of interest" description="Disordered" evidence="1">
    <location>
        <begin position="104"/>
        <end position="172"/>
    </location>
</feature>